<evidence type="ECO:0000313" key="1">
    <source>
        <dbReference type="EMBL" id="KAL2821229.1"/>
    </source>
</evidence>
<dbReference type="Pfam" id="PF09351">
    <property type="entry name" value="DUF1993"/>
    <property type="match status" value="1"/>
</dbReference>
<dbReference type="Proteomes" id="UP001610334">
    <property type="component" value="Unassembled WGS sequence"/>
</dbReference>
<organism evidence="1 2">
    <name type="scientific">Aspergillus granulosus</name>
    <dbReference type="NCBI Taxonomy" id="176169"/>
    <lineage>
        <taxon>Eukaryota</taxon>
        <taxon>Fungi</taxon>
        <taxon>Dikarya</taxon>
        <taxon>Ascomycota</taxon>
        <taxon>Pezizomycotina</taxon>
        <taxon>Eurotiomycetes</taxon>
        <taxon>Eurotiomycetidae</taxon>
        <taxon>Eurotiales</taxon>
        <taxon>Aspergillaceae</taxon>
        <taxon>Aspergillus</taxon>
        <taxon>Aspergillus subgen. Nidulantes</taxon>
    </lineage>
</organism>
<protein>
    <recommendedName>
        <fullName evidence="3">DUF1993 domain-containing protein</fullName>
    </recommendedName>
</protein>
<dbReference type="InterPro" id="IPR034660">
    <property type="entry name" value="DinB/YfiT-like"/>
</dbReference>
<gene>
    <name evidence="1" type="ORF">BJX63DRAFT_379682</name>
</gene>
<evidence type="ECO:0000313" key="2">
    <source>
        <dbReference type="Proteomes" id="UP001610334"/>
    </source>
</evidence>
<sequence>MVHTTYDGTIAVAQSILRTLSYILQKASTKETLLSARLYEDMYPLADQVRLAVQYSENLAARLSGREATQFGGNPASFAESFQRINTVLENLSLADKDVVNENGDKLAPTPVGPGVSVDMSGASYAHTIVLPNVYFHVTTAYGILRKEGVDIGKRDYYEGFFPRT</sequence>
<dbReference type="Gene3D" id="1.20.120.450">
    <property type="entry name" value="dinb family like domain"/>
    <property type="match status" value="1"/>
</dbReference>
<accession>A0ABR4I0F2</accession>
<proteinExistence type="predicted"/>
<reference evidence="1 2" key="1">
    <citation type="submission" date="2024-07" db="EMBL/GenBank/DDBJ databases">
        <title>Section-level genome sequencing and comparative genomics of Aspergillus sections Usti and Cavernicolus.</title>
        <authorList>
            <consortium name="Lawrence Berkeley National Laboratory"/>
            <person name="Nybo J.L."/>
            <person name="Vesth T.C."/>
            <person name="Theobald S."/>
            <person name="Frisvad J.C."/>
            <person name="Larsen T.O."/>
            <person name="Kjaerboelling I."/>
            <person name="Rothschild-Mancinelli K."/>
            <person name="Lyhne E.K."/>
            <person name="Kogle M.E."/>
            <person name="Barry K."/>
            <person name="Clum A."/>
            <person name="Na H."/>
            <person name="Ledsgaard L."/>
            <person name="Lin J."/>
            <person name="Lipzen A."/>
            <person name="Kuo A."/>
            <person name="Riley R."/>
            <person name="Mondo S."/>
            <person name="Labutti K."/>
            <person name="Haridas S."/>
            <person name="Pangalinan J."/>
            <person name="Salamov A.A."/>
            <person name="Simmons B.A."/>
            <person name="Magnuson J.K."/>
            <person name="Chen J."/>
            <person name="Drula E."/>
            <person name="Henrissat B."/>
            <person name="Wiebenga A."/>
            <person name="Lubbers R.J."/>
            <person name="Gomes A.C."/>
            <person name="Makela M.R."/>
            <person name="Stajich J."/>
            <person name="Grigoriev I.V."/>
            <person name="Mortensen U.H."/>
            <person name="De Vries R.P."/>
            <person name="Baker S.E."/>
            <person name="Andersen M.R."/>
        </authorList>
    </citation>
    <scope>NUCLEOTIDE SEQUENCE [LARGE SCALE GENOMIC DNA]</scope>
    <source>
        <strain evidence="1 2">CBS 588.65</strain>
    </source>
</reference>
<keyword evidence="2" id="KW-1185">Reference proteome</keyword>
<dbReference type="EMBL" id="JBFXLT010000005">
    <property type="protein sequence ID" value="KAL2821229.1"/>
    <property type="molecule type" value="Genomic_DNA"/>
</dbReference>
<dbReference type="SUPFAM" id="SSF109854">
    <property type="entry name" value="DinB/YfiT-like putative metalloenzymes"/>
    <property type="match status" value="1"/>
</dbReference>
<dbReference type="PANTHER" id="PTHR36922">
    <property type="entry name" value="BLL2446 PROTEIN"/>
    <property type="match status" value="1"/>
</dbReference>
<evidence type="ECO:0008006" key="3">
    <source>
        <dbReference type="Google" id="ProtNLM"/>
    </source>
</evidence>
<dbReference type="InterPro" id="IPR018531">
    <property type="entry name" value="DUF1993"/>
</dbReference>
<dbReference type="PANTHER" id="PTHR36922:SF1">
    <property type="entry name" value="DUF1993 DOMAIN-CONTAINING PROTEIN"/>
    <property type="match status" value="1"/>
</dbReference>
<name>A0ABR4I0F2_9EURO</name>
<comment type="caution">
    <text evidence="1">The sequence shown here is derived from an EMBL/GenBank/DDBJ whole genome shotgun (WGS) entry which is preliminary data.</text>
</comment>